<reference evidence="2" key="1">
    <citation type="submission" date="2020-01" db="EMBL/GenBank/DDBJ databases">
        <authorList>
            <person name="Meier V. D."/>
            <person name="Meier V D."/>
        </authorList>
    </citation>
    <scope>NUCLEOTIDE SEQUENCE</scope>
    <source>
        <strain evidence="2">HLG_WM_MAG_06</strain>
    </source>
</reference>
<evidence type="ECO:0000256" key="1">
    <source>
        <dbReference type="SAM" id="Phobius"/>
    </source>
</evidence>
<feature type="transmembrane region" description="Helical" evidence="1">
    <location>
        <begin position="12"/>
        <end position="33"/>
    </location>
</feature>
<gene>
    <name evidence="2" type="ORF">HELGO_WM14654</name>
</gene>
<keyword evidence="1" id="KW-0812">Transmembrane</keyword>
<dbReference type="AlphaFoldDB" id="A0A6S6SI22"/>
<protein>
    <recommendedName>
        <fullName evidence="3">DUF4760 domain-containing protein</fullName>
    </recommendedName>
</protein>
<name>A0A6S6SI22_9BACT</name>
<keyword evidence="1" id="KW-0472">Membrane</keyword>
<proteinExistence type="predicted"/>
<accession>A0A6S6SI22</accession>
<dbReference type="InterPro" id="IPR031876">
    <property type="entry name" value="DUF4760"/>
</dbReference>
<keyword evidence="1" id="KW-1133">Transmembrane helix</keyword>
<organism evidence="2">
    <name type="scientific">uncultured Sulfurovum sp</name>
    <dbReference type="NCBI Taxonomy" id="269237"/>
    <lineage>
        <taxon>Bacteria</taxon>
        <taxon>Pseudomonadati</taxon>
        <taxon>Campylobacterota</taxon>
        <taxon>Epsilonproteobacteria</taxon>
        <taxon>Campylobacterales</taxon>
        <taxon>Sulfurovaceae</taxon>
        <taxon>Sulfurovum</taxon>
        <taxon>environmental samples</taxon>
    </lineage>
</organism>
<dbReference type="Pfam" id="PF15956">
    <property type="entry name" value="DUF4760"/>
    <property type="match status" value="1"/>
</dbReference>
<dbReference type="EMBL" id="CACVAP010000045">
    <property type="protein sequence ID" value="CAA6804559.1"/>
    <property type="molecule type" value="Genomic_DNA"/>
</dbReference>
<sequence>MSLDTWGNYADILAIPIGIVGVVLIVRQLSLALHESEREHQRRQNEMTLNAYNTVRIDLRETIRRVRHRLELTDMFDEFTEDNLQEIIDDNVLRDDVARMLGFLNKFSVGVKYDVFNIELLNDLSGTLFIQTFIQFKPYIDWVRKDSEIFYVDYERLVEKLKNLQRGKDLEGSPF</sequence>
<evidence type="ECO:0008006" key="3">
    <source>
        <dbReference type="Google" id="ProtNLM"/>
    </source>
</evidence>
<evidence type="ECO:0000313" key="2">
    <source>
        <dbReference type="EMBL" id="CAA6804559.1"/>
    </source>
</evidence>